<reference evidence="3" key="1">
    <citation type="journal article" date="2013" name="Genome Announc.">
        <title>Draft genome sequence of the basidiomycetous yeast-like fungus Pseudozyma hubeiensis SY62, which produces an abundant amount of the biosurfactant mannosylerythritol lipids.</title>
        <authorList>
            <person name="Konishi M."/>
            <person name="Hatada Y."/>
            <person name="Horiuchi J."/>
        </authorList>
    </citation>
    <scope>NUCLEOTIDE SEQUENCE [LARGE SCALE GENOMIC DNA]</scope>
    <source>
        <strain evidence="3">SY62</strain>
    </source>
</reference>
<organism evidence="2 3">
    <name type="scientific">Pseudozyma hubeiensis (strain SY62)</name>
    <name type="common">Yeast</name>
    <dbReference type="NCBI Taxonomy" id="1305764"/>
    <lineage>
        <taxon>Eukaryota</taxon>
        <taxon>Fungi</taxon>
        <taxon>Dikarya</taxon>
        <taxon>Basidiomycota</taxon>
        <taxon>Ustilaginomycotina</taxon>
        <taxon>Ustilaginomycetes</taxon>
        <taxon>Ustilaginales</taxon>
        <taxon>Ustilaginaceae</taxon>
        <taxon>Pseudozyma</taxon>
    </lineage>
</organism>
<dbReference type="Proteomes" id="UP000014071">
    <property type="component" value="Unassembled WGS sequence"/>
</dbReference>
<name>R9NYL1_PSEHS</name>
<dbReference type="AlphaFoldDB" id="R9NYL1"/>
<feature type="signal peptide" evidence="1">
    <location>
        <begin position="1"/>
        <end position="21"/>
    </location>
</feature>
<evidence type="ECO:0008006" key="4">
    <source>
        <dbReference type="Google" id="ProtNLM"/>
    </source>
</evidence>
<keyword evidence="3" id="KW-1185">Reference proteome</keyword>
<proteinExistence type="predicted"/>
<gene>
    <name evidence="2" type="ORF">PHSY_001336</name>
</gene>
<evidence type="ECO:0000313" key="3">
    <source>
        <dbReference type="Proteomes" id="UP000014071"/>
    </source>
</evidence>
<keyword evidence="1" id="KW-0732">Signal</keyword>
<sequence length="137" mass="15692">MARSPVEAVWLLIRFIASSLQAPKPHRNASPDFRWKPSLAMIPRAAENSRQNTSRQSCARLFALCERSLCSASGRRLLTGRLGQASRNTEEQLFAGARLDRSYSMLRRTRYRRRQSRIHGLVCQPHTLLSLPHFVFS</sequence>
<dbReference type="EMBL" id="DF238778">
    <property type="protein sequence ID" value="GAC93771.1"/>
    <property type="molecule type" value="Genomic_DNA"/>
</dbReference>
<protein>
    <recommendedName>
        <fullName evidence="4">Secreted protein</fullName>
    </recommendedName>
</protein>
<evidence type="ECO:0000313" key="2">
    <source>
        <dbReference type="EMBL" id="GAC93771.1"/>
    </source>
</evidence>
<dbReference type="HOGENOM" id="CLU_1866007_0_0_1"/>
<evidence type="ECO:0000256" key="1">
    <source>
        <dbReference type="SAM" id="SignalP"/>
    </source>
</evidence>
<feature type="chain" id="PRO_5004477852" description="Secreted protein" evidence="1">
    <location>
        <begin position="22"/>
        <end position="137"/>
    </location>
</feature>
<dbReference type="GeneID" id="24106637"/>
<accession>R9NYL1</accession>
<dbReference type="RefSeq" id="XP_012187358.1">
    <property type="nucleotide sequence ID" value="XM_012331968.1"/>
</dbReference>